<keyword evidence="2" id="KW-1185">Reference proteome</keyword>
<reference evidence="1 2" key="1">
    <citation type="submission" date="2020-11" db="EMBL/GenBank/DDBJ databases">
        <title>Pseudonocardia abyssalis sp. nov. and Pseudonocardia oceani sp. nov., description and phylogenomic analysis of two novel actinomycetes isolated from the deep Southern Ocean.</title>
        <authorList>
            <person name="Parra J."/>
        </authorList>
    </citation>
    <scope>NUCLEOTIDE SEQUENCE [LARGE SCALE GENOMIC DNA]</scope>
    <source>
        <strain evidence="2">KRD185</strain>
    </source>
</reference>
<evidence type="ECO:0000313" key="1">
    <source>
        <dbReference type="EMBL" id="MBW0128203.1"/>
    </source>
</evidence>
<dbReference type="RefSeq" id="WP_218590035.1">
    <property type="nucleotide sequence ID" value="NZ_JADQDE010000028.1"/>
</dbReference>
<protein>
    <submittedName>
        <fullName evidence="1">TIGR04141 family sporadically distributed protein</fullName>
    </submittedName>
</protein>
<name>A0ABS6U886_9PSEU</name>
<dbReference type="EMBL" id="JADQDF010000001">
    <property type="protein sequence ID" value="MBW0128203.1"/>
    <property type="molecule type" value="Genomic_DNA"/>
</dbReference>
<comment type="caution">
    <text evidence="1">The sequence shown here is derived from an EMBL/GenBank/DDBJ whole genome shotgun (WGS) entry which is preliminary data.</text>
</comment>
<dbReference type="Pfam" id="PF19614">
    <property type="entry name" value="DUF6119"/>
    <property type="match status" value="1"/>
</dbReference>
<gene>
    <name evidence="1" type="ORF">I4I82_10945</name>
</gene>
<accession>A0ABS6U886</accession>
<sequence length="549" mass="60447">MGTDELLAVAAKEEYVDREQFDTEEVVFGNRQALLVYGQIPNEQPDWLDHVQTLTGFRPPVQNDTSAGLLLVRLEDSHNYCYGITWGMGHLIVDGARIDDGFGLRFALRRADSDQISALTTHALDTLPRTSRLSVLGGTAIKSFGLEEVGEVVSRIVGKIPATGFSSDKPGTPIYITVRGSDALGVPLAKDPYKALSDLNLIDSVILSEEPAEGLEHLENTRPLRPGHPLIPELNKALSERIADIGPGRLALSWPAEWNEDVGEASTYQISGLPREDAVVQEIELADIIEPVAERPDPDKLALLKRLSIQGLAAGGTPLSRKISTEKWLSFECDLNAERYVMQRGRWFNVGGAYIEMLEDKIRRILSATSPIDLPRWPKQEKTRRRGGARYTARADEGVYNKLAAQRDRDLVCMDRKLIQTVQHPSGFESCDLYHSSGALIHVKHLDDSVSASHLFNQAVVSAEALRRQVDALENFRTRVEAESGGTHHVATGYRPAQVVLAFSGGGAVADSIFTFSKIALARCAQRLEEMAIDLMITRIGESNEVVEP</sequence>
<dbReference type="NCBIfam" id="TIGR04141">
    <property type="entry name" value="TIGR04141 family sporadically distributed protein"/>
    <property type="match status" value="1"/>
</dbReference>
<evidence type="ECO:0000313" key="2">
    <source>
        <dbReference type="Proteomes" id="UP000694300"/>
    </source>
</evidence>
<dbReference type="Proteomes" id="UP000694300">
    <property type="component" value="Unassembled WGS sequence"/>
</dbReference>
<organism evidence="1 2">
    <name type="scientific">Pseudonocardia oceani</name>
    <dbReference type="NCBI Taxonomy" id="2792013"/>
    <lineage>
        <taxon>Bacteria</taxon>
        <taxon>Bacillati</taxon>
        <taxon>Actinomycetota</taxon>
        <taxon>Actinomycetes</taxon>
        <taxon>Pseudonocardiales</taxon>
        <taxon>Pseudonocardiaceae</taxon>
        <taxon>Pseudonocardia</taxon>
    </lineage>
</organism>
<proteinExistence type="predicted"/>
<dbReference type="InterPro" id="IPR026487">
    <property type="entry name" value="CHP04141"/>
</dbReference>